<dbReference type="OrthoDB" id="9792392at2"/>
<protein>
    <submittedName>
        <fullName evidence="1">Uncharacterized conserved protein YbaA, DUF1428 family</fullName>
    </submittedName>
</protein>
<dbReference type="Gene3D" id="3.30.70.100">
    <property type="match status" value="1"/>
</dbReference>
<evidence type="ECO:0000313" key="1">
    <source>
        <dbReference type="EMBL" id="SFP87925.1"/>
    </source>
</evidence>
<reference evidence="1 2" key="1">
    <citation type="submission" date="2016-10" db="EMBL/GenBank/DDBJ databases">
        <authorList>
            <person name="de Groot N.N."/>
        </authorList>
    </citation>
    <scope>NUCLEOTIDE SEQUENCE [LARGE SCALE GENOMIC DNA]</scope>
    <source>
        <strain evidence="1 2">CGMCC 1.9113</strain>
    </source>
</reference>
<dbReference type="PIRSF" id="PIRSF007028">
    <property type="entry name" value="UCP007028"/>
    <property type="match status" value="1"/>
</dbReference>
<evidence type="ECO:0000313" key="2">
    <source>
        <dbReference type="Proteomes" id="UP000199586"/>
    </source>
</evidence>
<gene>
    <name evidence="1" type="ORF">SAMN04488241_109166</name>
</gene>
<organism evidence="1 2">
    <name type="scientific">Sphingomonas rubra</name>
    <dbReference type="NCBI Taxonomy" id="634430"/>
    <lineage>
        <taxon>Bacteria</taxon>
        <taxon>Pseudomonadati</taxon>
        <taxon>Pseudomonadota</taxon>
        <taxon>Alphaproteobacteria</taxon>
        <taxon>Sphingomonadales</taxon>
        <taxon>Sphingomonadaceae</taxon>
        <taxon>Sphingomonas</taxon>
    </lineage>
</organism>
<dbReference type="STRING" id="634430.SAMN04488241_109166"/>
<dbReference type="InterPro" id="IPR011008">
    <property type="entry name" value="Dimeric_a/b-barrel"/>
</dbReference>
<sequence length="118" mass="13549">MTYVSGFVTPVEPARRDEYVASAEKAWPLFREYGAIQHVEAWGDNVPAGERTDFRRAVDLRDGEVAVFAWVMWPDKATADRCEASMQTDDRWQQMDMPFDGKRMIYGGFSTIFEARAD</sequence>
<dbReference type="EMBL" id="FOXP01000009">
    <property type="protein sequence ID" value="SFP87925.1"/>
    <property type="molecule type" value="Genomic_DNA"/>
</dbReference>
<proteinExistence type="predicted"/>
<dbReference type="SUPFAM" id="SSF54909">
    <property type="entry name" value="Dimeric alpha+beta barrel"/>
    <property type="match status" value="1"/>
</dbReference>
<dbReference type="RefSeq" id="WP_093333945.1">
    <property type="nucleotide sequence ID" value="NZ_FOXP01000009.1"/>
</dbReference>
<accession>A0A1I5TXZ4</accession>
<dbReference type="AlphaFoldDB" id="A0A1I5TXZ4"/>
<keyword evidence="2" id="KW-1185">Reference proteome</keyword>
<dbReference type="Proteomes" id="UP000199586">
    <property type="component" value="Unassembled WGS sequence"/>
</dbReference>
<dbReference type="InterPro" id="IPR009874">
    <property type="entry name" value="DUF1428"/>
</dbReference>
<name>A0A1I5TXZ4_9SPHN</name>
<dbReference type="Pfam" id="PF07237">
    <property type="entry name" value="DUF1428"/>
    <property type="match status" value="1"/>
</dbReference>